<keyword evidence="4 5" id="KW-0472">Membrane</keyword>
<dbReference type="PANTHER" id="PTHR11662:SF53">
    <property type="entry name" value="MAJOR FACILITATOR SUPERFAMILY (MFS) PROFILE DOMAIN-CONTAINING PROTEIN"/>
    <property type="match status" value="1"/>
</dbReference>
<keyword evidence="3 5" id="KW-1133">Transmembrane helix</keyword>
<evidence type="ECO:0000256" key="2">
    <source>
        <dbReference type="ARBA" id="ARBA00022692"/>
    </source>
</evidence>
<dbReference type="Gene3D" id="1.20.1250.20">
    <property type="entry name" value="MFS general substrate transporter like domains"/>
    <property type="match status" value="1"/>
</dbReference>
<dbReference type="GO" id="GO:0006820">
    <property type="term" value="P:monoatomic anion transport"/>
    <property type="evidence" value="ECO:0007669"/>
    <property type="project" value="TreeGrafter"/>
</dbReference>
<feature type="non-terminal residue" evidence="6">
    <location>
        <position position="141"/>
    </location>
</feature>
<feature type="transmembrane region" description="Helical" evidence="5">
    <location>
        <begin position="90"/>
        <end position="112"/>
    </location>
</feature>
<accession>A0A0B1TWB3</accession>
<dbReference type="InterPro" id="IPR036259">
    <property type="entry name" value="MFS_trans_sf"/>
</dbReference>
<sequence>MLYFGTRAQLYREQVEWSSGARIACESIGKRTDRSRRVPYKAMLRSAPLWASIFALVCHEYPLVIMLQFLPNYMRDVLEFAPTKNGMIAALPILCLFLSKTVSSSLASYLVTTKDMDKTVVCKAFNAVASAGLAVCIFIVP</sequence>
<keyword evidence="2 5" id="KW-0812">Transmembrane</keyword>
<dbReference type="GO" id="GO:0022857">
    <property type="term" value="F:transmembrane transporter activity"/>
    <property type="evidence" value="ECO:0007669"/>
    <property type="project" value="TreeGrafter"/>
</dbReference>
<dbReference type="AlphaFoldDB" id="A0A0B1TWB3"/>
<dbReference type="OrthoDB" id="2985014at2759"/>
<comment type="subcellular location">
    <subcellularLocation>
        <location evidence="1">Membrane</location>
        <topology evidence="1">Multi-pass membrane protein</topology>
    </subcellularLocation>
</comment>
<evidence type="ECO:0000256" key="1">
    <source>
        <dbReference type="ARBA" id="ARBA00004141"/>
    </source>
</evidence>
<feature type="transmembrane region" description="Helical" evidence="5">
    <location>
        <begin position="47"/>
        <end position="70"/>
    </location>
</feature>
<evidence type="ECO:0000256" key="4">
    <source>
        <dbReference type="ARBA" id="ARBA00023136"/>
    </source>
</evidence>
<protein>
    <submittedName>
        <fullName evidence="6">Uncharacterized protein</fullName>
    </submittedName>
</protein>
<proteinExistence type="predicted"/>
<dbReference type="EMBL" id="KN549207">
    <property type="protein sequence ID" value="KHJ99735.1"/>
    <property type="molecule type" value="Genomic_DNA"/>
</dbReference>
<feature type="transmembrane region" description="Helical" evidence="5">
    <location>
        <begin position="124"/>
        <end position="140"/>
    </location>
</feature>
<name>A0A0B1TWB3_OESDE</name>
<dbReference type="GO" id="GO:0016020">
    <property type="term" value="C:membrane"/>
    <property type="evidence" value="ECO:0007669"/>
    <property type="project" value="UniProtKB-SubCell"/>
</dbReference>
<dbReference type="Proteomes" id="UP000053660">
    <property type="component" value="Unassembled WGS sequence"/>
</dbReference>
<gene>
    <name evidence="6" type="ORF">OESDEN_00291</name>
</gene>
<dbReference type="InterPro" id="IPR050382">
    <property type="entry name" value="MFS_Na/Anion_cotransporter"/>
</dbReference>
<evidence type="ECO:0000256" key="3">
    <source>
        <dbReference type="ARBA" id="ARBA00022989"/>
    </source>
</evidence>
<reference evidence="6 7" key="1">
    <citation type="submission" date="2014-03" db="EMBL/GenBank/DDBJ databases">
        <title>Draft genome of the hookworm Oesophagostomum dentatum.</title>
        <authorList>
            <person name="Mitreva M."/>
        </authorList>
    </citation>
    <scope>NUCLEOTIDE SEQUENCE [LARGE SCALE GENOMIC DNA]</scope>
    <source>
        <strain evidence="6 7">OD-Hann</strain>
    </source>
</reference>
<keyword evidence="7" id="KW-1185">Reference proteome</keyword>
<evidence type="ECO:0000256" key="5">
    <source>
        <dbReference type="SAM" id="Phobius"/>
    </source>
</evidence>
<evidence type="ECO:0000313" key="7">
    <source>
        <dbReference type="Proteomes" id="UP000053660"/>
    </source>
</evidence>
<evidence type="ECO:0000313" key="6">
    <source>
        <dbReference type="EMBL" id="KHJ99735.1"/>
    </source>
</evidence>
<organism evidence="6 7">
    <name type="scientific">Oesophagostomum dentatum</name>
    <name type="common">Nodular worm</name>
    <dbReference type="NCBI Taxonomy" id="61180"/>
    <lineage>
        <taxon>Eukaryota</taxon>
        <taxon>Metazoa</taxon>
        <taxon>Ecdysozoa</taxon>
        <taxon>Nematoda</taxon>
        <taxon>Chromadorea</taxon>
        <taxon>Rhabditida</taxon>
        <taxon>Rhabditina</taxon>
        <taxon>Rhabditomorpha</taxon>
        <taxon>Strongyloidea</taxon>
        <taxon>Strongylidae</taxon>
        <taxon>Oesophagostomum</taxon>
    </lineage>
</organism>
<dbReference type="PANTHER" id="PTHR11662">
    <property type="entry name" value="SOLUTE CARRIER FAMILY 17"/>
    <property type="match status" value="1"/>
</dbReference>
<dbReference type="SUPFAM" id="SSF103473">
    <property type="entry name" value="MFS general substrate transporter"/>
    <property type="match status" value="1"/>
</dbReference>